<gene>
    <name evidence="1" type="ORF">Sru01_31200</name>
</gene>
<dbReference type="Gene3D" id="3.90.1570.10">
    <property type="entry name" value="tt1808, chain A"/>
    <property type="match status" value="1"/>
</dbReference>
<dbReference type="Proteomes" id="UP000655287">
    <property type="component" value="Unassembled WGS sequence"/>
</dbReference>
<accession>A0A919R2I5</accession>
<proteinExistence type="predicted"/>
<dbReference type="EMBL" id="BOOU01000044">
    <property type="protein sequence ID" value="GII78138.1"/>
    <property type="molecule type" value="Genomic_DNA"/>
</dbReference>
<dbReference type="RefSeq" id="WP_203985246.1">
    <property type="nucleotide sequence ID" value="NZ_BOOU01000044.1"/>
</dbReference>
<reference evidence="1" key="1">
    <citation type="submission" date="2021-01" db="EMBL/GenBank/DDBJ databases">
        <title>Whole genome shotgun sequence of Sphaerisporangium rufum NBRC 109079.</title>
        <authorList>
            <person name="Komaki H."/>
            <person name="Tamura T."/>
        </authorList>
    </citation>
    <scope>NUCLEOTIDE SEQUENCE</scope>
    <source>
        <strain evidence="1">NBRC 109079</strain>
    </source>
</reference>
<comment type="caution">
    <text evidence="1">The sequence shown here is derived from an EMBL/GenBank/DDBJ whole genome shotgun (WGS) entry which is preliminary data.</text>
</comment>
<keyword evidence="2" id="KW-1185">Reference proteome</keyword>
<organism evidence="1 2">
    <name type="scientific">Sphaerisporangium rufum</name>
    <dbReference type="NCBI Taxonomy" id="1381558"/>
    <lineage>
        <taxon>Bacteria</taxon>
        <taxon>Bacillati</taxon>
        <taxon>Actinomycetota</taxon>
        <taxon>Actinomycetes</taxon>
        <taxon>Streptosporangiales</taxon>
        <taxon>Streptosporangiaceae</taxon>
        <taxon>Sphaerisporangium</taxon>
    </lineage>
</organism>
<evidence type="ECO:0000313" key="1">
    <source>
        <dbReference type="EMBL" id="GII78138.1"/>
    </source>
</evidence>
<protein>
    <submittedName>
        <fullName evidence="1">Uncharacterized protein</fullName>
    </submittedName>
</protein>
<dbReference type="InterPro" id="IPR012296">
    <property type="entry name" value="Nuclease_put_TT1808"/>
</dbReference>
<sequence length="92" mass="9961">MSVAAVAHRHYLLPDTPYAMWVRDELAGFLDLPKDGTRVEVIAGEIVVSPGPSLSHNMIVGDIQKSAARAEFADPGFPWECAHHRPRSGAGL</sequence>
<dbReference type="AlphaFoldDB" id="A0A919R2I5"/>
<name>A0A919R2I5_9ACTN</name>
<evidence type="ECO:0000313" key="2">
    <source>
        <dbReference type="Proteomes" id="UP000655287"/>
    </source>
</evidence>